<dbReference type="RefSeq" id="XP_012898436.1">
    <property type="nucleotide sequence ID" value="XM_013042982.1"/>
</dbReference>
<evidence type="ECO:0000256" key="2">
    <source>
        <dbReference type="ARBA" id="ARBA00038332"/>
    </source>
</evidence>
<dbReference type="InterPro" id="IPR051023">
    <property type="entry name" value="PP2A_Regulatory_Subunit_A"/>
</dbReference>
<dbReference type="GeneID" id="24921172"/>
<dbReference type="Pfam" id="PF02985">
    <property type="entry name" value="HEAT"/>
    <property type="match status" value="1"/>
</dbReference>
<dbReference type="GO" id="GO:0000159">
    <property type="term" value="C:protein phosphatase type 2A complex"/>
    <property type="evidence" value="ECO:0007669"/>
    <property type="project" value="TreeGrafter"/>
</dbReference>
<dbReference type="OrthoDB" id="340346at2759"/>
<keyword evidence="6" id="KW-1185">Reference proteome</keyword>
<accession>D8M8J9</accession>
<feature type="repeat" description="HEAT" evidence="3">
    <location>
        <begin position="217"/>
        <end position="255"/>
    </location>
</feature>
<dbReference type="InterPro" id="IPR011989">
    <property type="entry name" value="ARM-like"/>
</dbReference>
<evidence type="ECO:0000313" key="6">
    <source>
        <dbReference type="Proteomes" id="UP000008312"/>
    </source>
</evidence>
<organism evidence="5">
    <name type="scientific">Blastocystis hominis</name>
    <dbReference type="NCBI Taxonomy" id="12968"/>
    <lineage>
        <taxon>Eukaryota</taxon>
        <taxon>Sar</taxon>
        <taxon>Stramenopiles</taxon>
        <taxon>Bigyra</taxon>
        <taxon>Opalozoa</taxon>
        <taxon>Opalinata</taxon>
        <taxon>Blastocystidae</taxon>
        <taxon>Blastocystis</taxon>
    </lineage>
</organism>
<dbReference type="AlphaFoldDB" id="D8M8J9"/>
<dbReference type="InterPro" id="IPR016024">
    <property type="entry name" value="ARM-type_fold"/>
</dbReference>
<feature type="repeat" description="HEAT" evidence="3">
    <location>
        <begin position="100"/>
        <end position="136"/>
    </location>
</feature>
<dbReference type="InterPro" id="IPR054573">
    <property type="entry name" value="PP2A/SF3B1-like_HEAT"/>
</dbReference>
<dbReference type="Gene3D" id="1.25.10.10">
    <property type="entry name" value="Leucine-rich Repeat Variant"/>
    <property type="match status" value="1"/>
</dbReference>
<dbReference type="SUPFAM" id="SSF48371">
    <property type="entry name" value="ARM repeat"/>
    <property type="match status" value="1"/>
</dbReference>
<dbReference type="GO" id="GO:0005634">
    <property type="term" value="C:nucleus"/>
    <property type="evidence" value="ECO:0007669"/>
    <property type="project" value="TreeGrafter"/>
</dbReference>
<dbReference type="GO" id="GO:0005829">
    <property type="term" value="C:cytosol"/>
    <property type="evidence" value="ECO:0007669"/>
    <property type="project" value="TreeGrafter"/>
</dbReference>
<reference evidence="5" key="1">
    <citation type="submission" date="2010-02" db="EMBL/GenBank/DDBJ databases">
        <title>Sequencing and annotation of the Blastocystis hominis genome.</title>
        <authorList>
            <person name="Wincker P."/>
        </authorList>
    </citation>
    <scope>NUCLEOTIDE SEQUENCE</scope>
    <source>
        <strain evidence="5">Singapore isolate B</strain>
    </source>
</reference>
<evidence type="ECO:0000256" key="1">
    <source>
        <dbReference type="ARBA" id="ARBA00022737"/>
    </source>
</evidence>
<comment type="similarity">
    <text evidence="2">Belongs to the phosphatase 2A regulatory subunit A family.</text>
</comment>
<dbReference type="InterPro" id="IPR021133">
    <property type="entry name" value="HEAT_type_2"/>
</dbReference>
<dbReference type="Pfam" id="PF22646">
    <property type="entry name" value="PPP2R1A-like_HEAT"/>
    <property type="match status" value="1"/>
</dbReference>
<proteinExistence type="inferred from homology"/>
<name>D8M8J9_BLAHO</name>
<dbReference type="EMBL" id="FN668683">
    <property type="protein sequence ID" value="CBK24388.2"/>
    <property type="molecule type" value="Genomic_DNA"/>
</dbReference>
<dbReference type="GO" id="GO:0019888">
    <property type="term" value="F:protein phosphatase regulator activity"/>
    <property type="evidence" value="ECO:0007669"/>
    <property type="project" value="TreeGrafter"/>
</dbReference>
<dbReference type="Proteomes" id="UP000008312">
    <property type="component" value="Unassembled WGS sequence"/>
</dbReference>
<sequence>MADQLGDFLPLVGGSKNTEYILDILEKLCTMQEVSVREAATKAILKICESLSPEEINEYIQATAIHMYNSEWFTSKSICVCSLLPILYKTKQATGDFDTIIEMYDELCKDSTPMIRKAAISVIPEFIKVMDPESCKLILVRDLYLLVRDDQENIRIFGNASCVALARVLSEEDRGTLILPLFLELAEDSSWRVRYTTVTQIGEICALFPRELVESKLLPEFLKLLQDNELEVRTIAASSISAICKYLRVEKVEEMISVMTILSSDASEHVRVGLASDFLSSHLRRV</sequence>
<evidence type="ECO:0000313" key="5">
    <source>
        <dbReference type="EMBL" id="CBK24388.2"/>
    </source>
</evidence>
<gene>
    <name evidence="5" type="ORF">GSBLH_T00004128001</name>
</gene>
<dbReference type="InParanoid" id="D8M8J9"/>
<dbReference type="OMA" id="DQENIRI"/>
<feature type="domain" description="Phosphatase PP2A regulatory subunit A/Splicing factor 3B subunit 1-like HEAT repeat" evidence="4">
    <location>
        <begin position="211"/>
        <end position="279"/>
    </location>
</feature>
<feature type="repeat" description="HEAT" evidence="3">
    <location>
        <begin position="178"/>
        <end position="216"/>
    </location>
</feature>
<feature type="repeat" description="HEAT" evidence="3">
    <location>
        <begin position="21"/>
        <end position="59"/>
    </location>
</feature>
<dbReference type="PANTHER" id="PTHR10648:SF4">
    <property type="entry name" value="PROTEIN PHOSPHATASE 2 (FORMERLY 2A), REGULATORY SUBUNIT A, BETA ISOFORM-RELATED"/>
    <property type="match status" value="1"/>
</dbReference>
<evidence type="ECO:0000256" key="3">
    <source>
        <dbReference type="PROSITE-ProRule" id="PRU00103"/>
    </source>
</evidence>
<keyword evidence="1" id="KW-0677">Repeat</keyword>
<dbReference type="InterPro" id="IPR000357">
    <property type="entry name" value="HEAT"/>
</dbReference>
<dbReference type="PROSITE" id="PS50077">
    <property type="entry name" value="HEAT_REPEAT"/>
    <property type="match status" value="4"/>
</dbReference>
<protein>
    <recommendedName>
        <fullName evidence="4">Phosphatase PP2A regulatory subunit A/Splicing factor 3B subunit 1-like HEAT repeat domain-containing protein</fullName>
    </recommendedName>
</protein>
<evidence type="ECO:0000259" key="4">
    <source>
        <dbReference type="Pfam" id="PF22646"/>
    </source>
</evidence>
<dbReference type="PANTHER" id="PTHR10648">
    <property type="entry name" value="SERINE/THREONINE-PROTEIN PHOSPHATASE PP2A 65 KDA REGULATORY SUBUNIT"/>
    <property type="match status" value="1"/>
</dbReference>